<protein>
    <submittedName>
        <fullName evidence="6">Phosphocarrier protein</fullName>
    </submittedName>
</protein>
<dbReference type="PROSITE" id="PS00369">
    <property type="entry name" value="PTS_HPR_HIS"/>
    <property type="match status" value="1"/>
</dbReference>
<dbReference type="OrthoDB" id="9798965at2"/>
<dbReference type="InterPro" id="IPR050399">
    <property type="entry name" value="HPr"/>
</dbReference>
<comment type="subcellular location">
    <subcellularLocation>
        <location evidence="1">Cytoplasm</location>
    </subcellularLocation>
</comment>
<sequence>MIKTRITISNKLGLHARASAKLTKLAGGFRSEVFLSRNGRRVNAKSIMGVMMLAAGLGSEIEIETEGEDEQAAMQALRGLIDAKFGEGQ</sequence>
<evidence type="ECO:0000256" key="2">
    <source>
        <dbReference type="ARBA" id="ARBA00010736"/>
    </source>
</evidence>
<reference evidence="6 7" key="1">
    <citation type="submission" date="2019-03" db="EMBL/GenBank/DDBJ databases">
        <title>Genomic Encyclopedia of Type Strains, Phase IV (KMG-IV): sequencing the most valuable type-strain genomes for metagenomic binning, comparative biology and taxonomic classification.</title>
        <authorList>
            <person name="Goeker M."/>
        </authorList>
    </citation>
    <scope>NUCLEOTIDE SEQUENCE [LARGE SCALE GENOMIC DNA]</scope>
    <source>
        <strain evidence="6 7">DSM 1709</strain>
    </source>
</reference>
<evidence type="ECO:0000256" key="4">
    <source>
        <dbReference type="ARBA" id="ARBA00022683"/>
    </source>
</evidence>
<dbReference type="NCBIfam" id="TIGR01003">
    <property type="entry name" value="PTS_HPr_family"/>
    <property type="match status" value="1"/>
</dbReference>
<dbReference type="InterPro" id="IPR001020">
    <property type="entry name" value="PTS_HPr_His_P_site"/>
</dbReference>
<dbReference type="AlphaFoldDB" id="A0A4V2SFB3"/>
<dbReference type="CDD" id="cd00367">
    <property type="entry name" value="PTS-HPr_like"/>
    <property type="match status" value="1"/>
</dbReference>
<dbReference type="EMBL" id="SLXD01000030">
    <property type="protein sequence ID" value="TCO96657.1"/>
    <property type="molecule type" value="Genomic_DNA"/>
</dbReference>
<dbReference type="GeneID" id="99683202"/>
<feature type="domain" description="HPr" evidence="5">
    <location>
        <begin position="1"/>
        <end position="88"/>
    </location>
</feature>
<dbReference type="InterPro" id="IPR035895">
    <property type="entry name" value="HPr-like_sf"/>
</dbReference>
<gene>
    <name evidence="6" type="ORF">EV684_1303</name>
</gene>
<dbReference type="PROSITE" id="PS51350">
    <property type="entry name" value="PTS_HPR_DOM"/>
    <property type="match status" value="1"/>
</dbReference>
<keyword evidence="3" id="KW-0963">Cytoplasm</keyword>
<dbReference type="PROSITE" id="PS00589">
    <property type="entry name" value="PTS_HPR_SER"/>
    <property type="match status" value="1"/>
</dbReference>
<dbReference type="GO" id="GO:0009401">
    <property type="term" value="P:phosphoenolpyruvate-dependent sugar phosphotransferase system"/>
    <property type="evidence" value="ECO:0007669"/>
    <property type="project" value="UniProtKB-KW"/>
</dbReference>
<dbReference type="Pfam" id="PF00381">
    <property type="entry name" value="PTS-HPr"/>
    <property type="match status" value="1"/>
</dbReference>
<dbReference type="Gene3D" id="3.30.1340.10">
    <property type="entry name" value="HPr-like"/>
    <property type="match status" value="1"/>
</dbReference>
<dbReference type="SUPFAM" id="SSF55594">
    <property type="entry name" value="HPr-like"/>
    <property type="match status" value="1"/>
</dbReference>
<dbReference type="PRINTS" id="PR00107">
    <property type="entry name" value="PHOSPHOCPHPR"/>
</dbReference>
<dbReference type="InterPro" id="IPR002114">
    <property type="entry name" value="PTS_HPr_Ser_P_site"/>
</dbReference>
<dbReference type="InterPro" id="IPR000032">
    <property type="entry name" value="HPr-like"/>
</dbReference>
<dbReference type="GO" id="GO:0005737">
    <property type="term" value="C:cytoplasm"/>
    <property type="evidence" value="ECO:0007669"/>
    <property type="project" value="UniProtKB-SubCell"/>
</dbReference>
<keyword evidence="4" id="KW-0598">Phosphotransferase system</keyword>
<evidence type="ECO:0000313" key="6">
    <source>
        <dbReference type="EMBL" id="TCO96657.1"/>
    </source>
</evidence>
<evidence type="ECO:0000313" key="7">
    <source>
        <dbReference type="Proteomes" id="UP000295106"/>
    </source>
</evidence>
<evidence type="ECO:0000256" key="3">
    <source>
        <dbReference type="ARBA" id="ARBA00022490"/>
    </source>
</evidence>
<dbReference type="RefSeq" id="WP_132649828.1">
    <property type="nucleotide sequence ID" value="NZ_CP181386.1"/>
</dbReference>
<comment type="similarity">
    <text evidence="2">Belongs to the HPr family.</text>
</comment>
<dbReference type="Proteomes" id="UP000295106">
    <property type="component" value="Unassembled WGS sequence"/>
</dbReference>
<name>A0A4V2SFB3_RUBGE</name>
<comment type="caution">
    <text evidence="6">The sequence shown here is derived from an EMBL/GenBank/DDBJ whole genome shotgun (WGS) entry which is preliminary data.</text>
</comment>
<dbReference type="PANTHER" id="PTHR33705:SF2">
    <property type="entry name" value="PHOSPHOCARRIER PROTEIN NPR"/>
    <property type="match status" value="1"/>
</dbReference>
<dbReference type="PANTHER" id="PTHR33705">
    <property type="entry name" value="PHOSPHOCARRIER PROTEIN HPR"/>
    <property type="match status" value="1"/>
</dbReference>
<accession>A0A4V2SFB3</accession>
<proteinExistence type="inferred from homology"/>
<organism evidence="6 7">
    <name type="scientific">Rubrivivax gelatinosus</name>
    <name type="common">Rhodocyclus gelatinosus</name>
    <name type="synonym">Rhodopseudomonas gelatinosa</name>
    <dbReference type="NCBI Taxonomy" id="28068"/>
    <lineage>
        <taxon>Bacteria</taxon>
        <taxon>Pseudomonadati</taxon>
        <taxon>Pseudomonadota</taxon>
        <taxon>Betaproteobacteria</taxon>
        <taxon>Burkholderiales</taxon>
        <taxon>Sphaerotilaceae</taxon>
        <taxon>Rubrivivax</taxon>
    </lineage>
</organism>
<evidence type="ECO:0000256" key="1">
    <source>
        <dbReference type="ARBA" id="ARBA00004496"/>
    </source>
</evidence>
<evidence type="ECO:0000259" key="5">
    <source>
        <dbReference type="PROSITE" id="PS51350"/>
    </source>
</evidence>